<gene>
    <name evidence="1" type="ORF">Taro_025666</name>
</gene>
<dbReference type="AlphaFoldDB" id="A0A843VCV6"/>
<dbReference type="EMBL" id="NMUH01001509">
    <property type="protein sequence ID" value="MQL93026.1"/>
    <property type="molecule type" value="Genomic_DNA"/>
</dbReference>
<dbReference type="OrthoDB" id="1738510at2759"/>
<reference evidence="1" key="1">
    <citation type="submission" date="2017-07" db="EMBL/GenBank/DDBJ databases">
        <title>Taro Niue Genome Assembly and Annotation.</title>
        <authorList>
            <person name="Atibalentja N."/>
            <person name="Keating K."/>
            <person name="Fields C.J."/>
        </authorList>
    </citation>
    <scope>NUCLEOTIDE SEQUENCE</scope>
    <source>
        <strain evidence="1">Niue_2</strain>
        <tissue evidence="1">Leaf</tissue>
    </source>
</reference>
<accession>A0A843VCV6</accession>
<proteinExistence type="predicted"/>
<name>A0A843VCV6_COLES</name>
<dbReference type="Proteomes" id="UP000652761">
    <property type="component" value="Unassembled WGS sequence"/>
</dbReference>
<evidence type="ECO:0000313" key="1">
    <source>
        <dbReference type="EMBL" id="MQL93026.1"/>
    </source>
</evidence>
<sequence>MLSHRRRQQILDKVSHYMKIVTPLMKILRMVDGNDKNDIGYLYKAMDYAKLKLQKSLPREYQKWWKIIDKKWDNTLHHDLHAVDGRI</sequence>
<comment type="caution">
    <text evidence="1">The sequence shown here is derived from an EMBL/GenBank/DDBJ whole genome shotgun (WGS) entry which is preliminary data.</text>
</comment>
<evidence type="ECO:0000313" key="2">
    <source>
        <dbReference type="Proteomes" id="UP000652761"/>
    </source>
</evidence>
<organism evidence="1 2">
    <name type="scientific">Colocasia esculenta</name>
    <name type="common">Wild taro</name>
    <name type="synonym">Arum esculentum</name>
    <dbReference type="NCBI Taxonomy" id="4460"/>
    <lineage>
        <taxon>Eukaryota</taxon>
        <taxon>Viridiplantae</taxon>
        <taxon>Streptophyta</taxon>
        <taxon>Embryophyta</taxon>
        <taxon>Tracheophyta</taxon>
        <taxon>Spermatophyta</taxon>
        <taxon>Magnoliopsida</taxon>
        <taxon>Liliopsida</taxon>
        <taxon>Araceae</taxon>
        <taxon>Aroideae</taxon>
        <taxon>Colocasieae</taxon>
        <taxon>Colocasia</taxon>
    </lineage>
</organism>
<protein>
    <submittedName>
        <fullName evidence="1">Uncharacterized protein</fullName>
    </submittedName>
</protein>
<keyword evidence="2" id="KW-1185">Reference proteome</keyword>